<accession>A0ABQ1WT42</accession>
<keyword evidence="10" id="KW-1185">Reference proteome</keyword>
<feature type="transmembrane region" description="Helical" evidence="8">
    <location>
        <begin position="319"/>
        <end position="336"/>
    </location>
</feature>
<sequence length="569" mass="63621">MGEFETGQRVFSLLMTVAAPIRRVSRFTIGLFFGLVAMVGSLLVTDYGISWDEPTDHRNGLVSVRYVADLVAPAWAARQPVLQGLPPFESNLDNDHGVLFEMPLALLHVLQPGLDLGTFYQLRHFGVFLVTLGSLWFLFRLAVLRFRDERLGLLVVALFLASPRFFAESFYNGKDLVFLALFTTGTYTLARLLARPTLGRAALHGLATAAAIDVRILGLLLVPATFVLLAVPGPSERLTALFRRLIRVAACYAGVTLVATIAGWPYLWEHPLQHFLLAGRHMSHFPWVGQVLYLGELYWANGLPWHYAPVWIGLTTPGAYLLAAAVGLAAISYRLLSRPLPFLRTLSGRLDVLLIGWLVAPLLLVMVLHSVLYDGWRHLYFVYPALLLLAVRGGLALHRAAQPLPRWRSLARVAAVVAVLEVLVTVGRMVRMHPFEHVYFNYLTPAQAERLFERDYWGLSFRQGLEWLVRQRPTGTIPVDVSHLPLLENNKLLLSAADRQRLTLDPPAAGRYFITAHRIVGHRSLSQLYADSLGQEVFAIRADGARILTIFWRQQGQPLAQPVPHNQGK</sequence>
<feature type="transmembrane region" description="Helical" evidence="8">
    <location>
        <begin position="348"/>
        <end position="372"/>
    </location>
</feature>
<organism evidence="9 10">
    <name type="scientific">Hymenobacter glacieicola</name>
    <dbReference type="NCBI Taxonomy" id="1562124"/>
    <lineage>
        <taxon>Bacteria</taxon>
        <taxon>Pseudomonadati</taxon>
        <taxon>Bacteroidota</taxon>
        <taxon>Cytophagia</taxon>
        <taxon>Cytophagales</taxon>
        <taxon>Hymenobacteraceae</taxon>
        <taxon>Hymenobacter</taxon>
    </lineage>
</organism>
<keyword evidence="4" id="KW-0808">Transferase</keyword>
<dbReference type="EMBL" id="BMGS01000005">
    <property type="protein sequence ID" value="GGG44022.1"/>
    <property type="molecule type" value="Genomic_DNA"/>
</dbReference>
<feature type="transmembrane region" description="Helical" evidence="8">
    <location>
        <begin position="24"/>
        <end position="44"/>
    </location>
</feature>
<evidence type="ECO:0000256" key="8">
    <source>
        <dbReference type="SAM" id="Phobius"/>
    </source>
</evidence>
<evidence type="ECO:0008006" key="11">
    <source>
        <dbReference type="Google" id="ProtNLM"/>
    </source>
</evidence>
<gene>
    <name evidence="9" type="ORF">GCM10011378_20400</name>
</gene>
<evidence type="ECO:0000313" key="9">
    <source>
        <dbReference type="EMBL" id="GGG44022.1"/>
    </source>
</evidence>
<comment type="caution">
    <text evidence="9">The sequence shown here is derived from an EMBL/GenBank/DDBJ whole genome shotgun (WGS) entry which is preliminary data.</text>
</comment>
<evidence type="ECO:0000256" key="3">
    <source>
        <dbReference type="ARBA" id="ARBA00022676"/>
    </source>
</evidence>
<evidence type="ECO:0000313" key="10">
    <source>
        <dbReference type="Proteomes" id="UP000601361"/>
    </source>
</evidence>
<evidence type="ECO:0000256" key="7">
    <source>
        <dbReference type="ARBA" id="ARBA00023136"/>
    </source>
</evidence>
<keyword evidence="7 8" id="KW-0472">Membrane</keyword>
<feature type="transmembrane region" description="Helical" evidence="8">
    <location>
        <begin position="245"/>
        <end position="267"/>
    </location>
</feature>
<name>A0ABQ1WT42_9BACT</name>
<reference evidence="10" key="1">
    <citation type="journal article" date="2019" name="Int. J. Syst. Evol. Microbiol.">
        <title>The Global Catalogue of Microorganisms (GCM) 10K type strain sequencing project: providing services to taxonomists for standard genome sequencing and annotation.</title>
        <authorList>
            <consortium name="The Broad Institute Genomics Platform"/>
            <consortium name="The Broad Institute Genome Sequencing Center for Infectious Disease"/>
            <person name="Wu L."/>
            <person name="Ma J."/>
        </authorList>
    </citation>
    <scope>NUCLEOTIDE SEQUENCE [LARGE SCALE GENOMIC DNA]</scope>
    <source>
        <strain evidence="10">CGMCC 1.12990</strain>
    </source>
</reference>
<keyword evidence="5 8" id="KW-0812">Transmembrane</keyword>
<dbReference type="PANTHER" id="PTHR33908">
    <property type="entry name" value="MANNOSYLTRANSFERASE YKCB-RELATED"/>
    <property type="match status" value="1"/>
</dbReference>
<evidence type="ECO:0000256" key="2">
    <source>
        <dbReference type="ARBA" id="ARBA00022475"/>
    </source>
</evidence>
<evidence type="ECO:0000256" key="5">
    <source>
        <dbReference type="ARBA" id="ARBA00022692"/>
    </source>
</evidence>
<feature type="transmembrane region" description="Helical" evidence="8">
    <location>
        <begin position="151"/>
        <end position="170"/>
    </location>
</feature>
<evidence type="ECO:0000256" key="6">
    <source>
        <dbReference type="ARBA" id="ARBA00022989"/>
    </source>
</evidence>
<dbReference type="PANTHER" id="PTHR33908:SF11">
    <property type="entry name" value="MEMBRANE PROTEIN"/>
    <property type="match status" value="1"/>
</dbReference>
<keyword evidence="3" id="KW-0328">Glycosyltransferase</keyword>
<protein>
    <recommendedName>
        <fullName evidence="11">Glycosyltransferase RgtA/B/C/D-like domain-containing protein</fullName>
    </recommendedName>
</protein>
<feature type="transmembrane region" description="Helical" evidence="8">
    <location>
        <begin position="378"/>
        <end position="397"/>
    </location>
</feature>
<keyword evidence="6 8" id="KW-1133">Transmembrane helix</keyword>
<evidence type="ECO:0000256" key="4">
    <source>
        <dbReference type="ARBA" id="ARBA00022679"/>
    </source>
</evidence>
<dbReference type="Proteomes" id="UP000601361">
    <property type="component" value="Unassembled WGS sequence"/>
</dbReference>
<feature type="transmembrane region" description="Helical" evidence="8">
    <location>
        <begin position="206"/>
        <end position="233"/>
    </location>
</feature>
<comment type="subcellular location">
    <subcellularLocation>
        <location evidence="1">Cell membrane</location>
        <topology evidence="1">Multi-pass membrane protein</topology>
    </subcellularLocation>
</comment>
<feature type="transmembrane region" description="Helical" evidence="8">
    <location>
        <begin position="122"/>
        <end position="139"/>
    </location>
</feature>
<evidence type="ECO:0000256" key="1">
    <source>
        <dbReference type="ARBA" id="ARBA00004651"/>
    </source>
</evidence>
<proteinExistence type="predicted"/>
<feature type="transmembrane region" description="Helical" evidence="8">
    <location>
        <begin position="409"/>
        <end position="430"/>
    </location>
</feature>
<dbReference type="InterPro" id="IPR050297">
    <property type="entry name" value="LipidA_mod_glycosyltrf_83"/>
</dbReference>
<keyword evidence="2" id="KW-1003">Cell membrane</keyword>